<keyword evidence="6" id="KW-1185">Reference proteome</keyword>
<evidence type="ECO:0000259" key="4">
    <source>
        <dbReference type="PROSITE" id="PS51747"/>
    </source>
</evidence>
<comment type="caution">
    <text evidence="5">The sequence shown here is derived from an EMBL/GenBank/DDBJ whole genome shotgun (WGS) entry which is preliminary data.</text>
</comment>
<dbReference type="InterPro" id="IPR025853">
    <property type="entry name" value="NH3ase_Bd3614-like"/>
</dbReference>
<proteinExistence type="predicted"/>
<protein>
    <submittedName>
        <fullName evidence="5">Cytidine/deoxycytidylate deaminase-like protein</fullName>
    </submittedName>
</protein>
<evidence type="ECO:0000256" key="1">
    <source>
        <dbReference type="ARBA" id="ARBA00022723"/>
    </source>
</evidence>
<name>A0A4R8LUW1_9BURK</name>
<dbReference type="Gene3D" id="3.40.140.10">
    <property type="entry name" value="Cytidine Deaminase, domain 2"/>
    <property type="match status" value="1"/>
</dbReference>
<dbReference type="AlphaFoldDB" id="A0A4R8LUW1"/>
<dbReference type="EMBL" id="SORE01000007">
    <property type="protein sequence ID" value="TDY51583.1"/>
    <property type="molecule type" value="Genomic_DNA"/>
</dbReference>
<keyword evidence="1" id="KW-0479">Metal-binding</keyword>
<gene>
    <name evidence="5" type="ORF">BX592_107151</name>
</gene>
<sequence>MNQEAFIQIADTFLLLKSVTRNSNPILFFYLGGTMYWAEDLHPDSPQTMLRLLEFSIEKKWQLSSDYFIGQFGDAEKQYNCEPVIGALKYMKASGGFKTANINVLFFKRGDYRPLKADFTKYGRMTLKQFAARDTSSNLPVRVTVPYEIDISHAIKEQGSHAVHRIYMAAAFAIAADRALKYRSDIVPWSAGKPGHDIAAVLVKKSGQIIGYAANRVFEHYLYHAERNAIEDYLTSTGEAQLPAQCVLYSTMKPCALCAGTIVSRMPQGGMTIYYGHQDSGSHADNTALDNTLFQIPLDAGHPQVPRAAKPLKTYQDAQYAKGQNLKYVDLKAQLDRNVPTPVTINLSSGNNPPSKTDFVGAADSLVRKANKYSDPTRLPIADPLMDTSGNKVPHLAVVSALIHVVEFLQSVNIAHYNGVRLDQVRRLADRLAERQANLDELYEALFNDDDLGNGGGLKRGAPDNVADTSFAPDTSTQKHFAKERQ</sequence>
<dbReference type="PROSITE" id="PS00903">
    <property type="entry name" value="CYT_DCMP_DEAMINASES_1"/>
    <property type="match status" value="1"/>
</dbReference>
<organism evidence="5 6">
    <name type="scientific">Paraburkholderia rhizosphaerae</name>
    <dbReference type="NCBI Taxonomy" id="480658"/>
    <lineage>
        <taxon>Bacteria</taxon>
        <taxon>Pseudomonadati</taxon>
        <taxon>Pseudomonadota</taxon>
        <taxon>Betaproteobacteria</taxon>
        <taxon>Burkholderiales</taxon>
        <taxon>Burkholderiaceae</taxon>
        <taxon>Paraburkholderia</taxon>
    </lineage>
</organism>
<reference evidence="5 6" key="1">
    <citation type="submission" date="2019-03" db="EMBL/GenBank/DDBJ databases">
        <title>Genomic Encyclopedia of Type Strains, Phase III (KMG-III): the genomes of soil and plant-associated and newly described type strains.</title>
        <authorList>
            <person name="Whitman W."/>
        </authorList>
    </citation>
    <scope>NUCLEOTIDE SEQUENCE [LARGE SCALE GENOMIC DNA]</scope>
    <source>
        <strain evidence="5 6">LMG 29544</strain>
    </source>
</reference>
<dbReference type="SUPFAM" id="SSF53927">
    <property type="entry name" value="Cytidine deaminase-like"/>
    <property type="match status" value="1"/>
</dbReference>
<evidence type="ECO:0000256" key="2">
    <source>
        <dbReference type="ARBA" id="ARBA00022833"/>
    </source>
</evidence>
<dbReference type="InterPro" id="IPR016192">
    <property type="entry name" value="APOBEC/CMP_deaminase_Zn-bd"/>
</dbReference>
<accession>A0A4R8LUW1</accession>
<feature type="region of interest" description="Disordered" evidence="3">
    <location>
        <begin position="454"/>
        <end position="486"/>
    </location>
</feature>
<dbReference type="RefSeq" id="WP_166676338.1">
    <property type="nucleotide sequence ID" value="NZ_JBHLUW010000046.1"/>
</dbReference>
<dbReference type="InterPro" id="IPR016193">
    <property type="entry name" value="Cytidine_deaminase-like"/>
</dbReference>
<dbReference type="PROSITE" id="PS51747">
    <property type="entry name" value="CYT_DCMP_DEAMINASES_2"/>
    <property type="match status" value="1"/>
</dbReference>
<dbReference type="Proteomes" id="UP000295509">
    <property type="component" value="Unassembled WGS sequence"/>
</dbReference>
<evidence type="ECO:0000313" key="5">
    <source>
        <dbReference type="EMBL" id="TDY51583.1"/>
    </source>
</evidence>
<keyword evidence="2" id="KW-0862">Zinc</keyword>
<dbReference type="Pfam" id="PF14439">
    <property type="entry name" value="Bd3614-deam"/>
    <property type="match status" value="1"/>
</dbReference>
<evidence type="ECO:0000313" key="6">
    <source>
        <dbReference type="Proteomes" id="UP000295509"/>
    </source>
</evidence>
<dbReference type="InterPro" id="IPR002125">
    <property type="entry name" value="CMP_dCMP_dom"/>
</dbReference>
<dbReference type="GO" id="GO:0016787">
    <property type="term" value="F:hydrolase activity"/>
    <property type="evidence" value="ECO:0007669"/>
    <property type="project" value="InterPro"/>
</dbReference>
<dbReference type="GO" id="GO:0008270">
    <property type="term" value="F:zinc ion binding"/>
    <property type="evidence" value="ECO:0007669"/>
    <property type="project" value="InterPro"/>
</dbReference>
<evidence type="ECO:0000256" key="3">
    <source>
        <dbReference type="SAM" id="MobiDB-lite"/>
    </source>
</evidence>
<feature type="domain" description="CMP/dCMP-type deaminase" evidence="4">
    <location>
        <begin position="163"/>
        <end position="286"/>
    </location>
</feature>